<protein>
    <submittedName>
        <fullName evidence="3">Corticotropin-releasing factor-binding protein</fullName>
    </submittedName>
</protein>
<reference evidence="3 4" key="1">
    <citation type="submission" date="2019-03" db="EMBL/GenBank/DDBJ databases">
        <title>First draft genome of Liparis tanakae, snailfish: a comprehensive survey of snailfish specific genes.</title>
        <authorList>
            <person name="Kim W."/>
            <person name="Song I."/>
            <person name="Jeong J.-H."/>
            <person name="Kim D."/>
            <person name="Kim S."/>
            <person name="Ryu S."/>
            <person name="Song J.Y."/>
            <person name="Lee S.K."/>
        </authorList>
    </citation>
    <scope>NUCLEOTIDE SEQUENCE [LARGE SCALE GENOMIC DNA]</scope>
    <source>
        <tissue evidence="3">Muscle</tissue>
    </source>
</reference>
<keyword evidence="4" id="KW-1185">Reference proteome</keyword>
<evidence type="ECO:0000259" key="2">
    <source>
        <dbReference type="Pfam" id="PF23541"/>
    </source>
</evidence>
<accession>A0A4Z2G2R6</accession>
<feature type="region of interest" description="Disordered" evidence="1">
    <location>
        <begin position="58"/>
        <end position="77"/>
    </location>
</feature>
<evidence type="ECO:0000313" key="4">
    <source>
        <dbReference type="Proteomes" id="UP000314294"/>
    </source>
</evidence>
<dbReference type="Proteomes" id="UP000314294">
    <property type="component" value="Unassembled WGS sequence"/>
</dbReference>
<gene>
    <name evidence="3" type="primary">Crhbp_0</name>
    <name evidence="3" type="ORF">EYF80_042427</name>
</gene>
<dbReference type="Pfam" id="PF23541">
    <property type="entry name" value="CRF-BP_C"/>
    <property type="match status" value="1"/>
</dbReference>
<dbReference type="OrthoDB" id="8958183at2759"/>
<feature type="domain" description="Corticotropin-releasing factor binding protein C-terminal" evidence="2">
    <location>
        <begin position="6"/>
        <end position="49"/>
    </location>
</feature>
<organism evidence="3 4">
    <name type="scientific">Liparis tanakae</name>
    <name type="common">Tanaka's snailfish</name>
    <dbReference type="NCBI Taxonomy" id="230148"/>
    <lineage>
        <taxon>Eukaryota</taxon>
        <taxon>Metazoa</taxon>
        <taxon>Chordata</taxon>
        <taxon>Craniata</taxon>
        <taxon>Vertebrata</taxon>
        <taxon>Euteleostomi</taxon>
        <taxon>Actinopterygii</taxon>
        <taxon>Neopterygii</taxon>
        <taxon>Teleostei</taxon>
        <taxon>Neoteleostei</taxon>
        <taxon>Acanthomorphata</taxon>
        <taxon>Eupercaria</taxon>
        <taxon>Perciformes</taxon>
        <taxon>Cottioidei</taxon>
        <taxon>Cottales</taxon>
        <taxon>Liparidae</taxon>
        <taxon>Liparis</taxon>
    </lineage>
</organism>
<dbReference type="AlphaFoldDB" id="A0A4Z2G2R6"/>
<dbReference type="EMBL" id="SRLO01000745">
    <property type="protein sequence ID" value="TNN47375.1"/>
    <property type="molecule type" value="Genomic_DNA"/>
</dbReference>
<evidence type="ECO:0000256" key="1">
    <source>
        <dbReference type="SAM" id="MobiDB-lite"/>
    </source>
</evidence>
<comment type="caution">
    <text evidence="3">The sequence shown here is derived from an EMBL/GenBank/DDBJ whole genome shotgun (WGS) entry which is preliminary data.</text>
</comment>
<evidence type="ECO:0000313" key="3">
    <source>
        <dbReference type="EMBL" id="TNN47375.1"/>
    </source>
</evidence>
<dbReference type="InterPro" id="IPR056178">
    <property type="entry name" value="CRF-BP_C"/>
</dbReference>
<proteinExistence type="predicted"/>
<name>A0A4Z2G2R6_9TELE</name>
<sequence>MMCQGQMWAGCSGSGDYVELLGGNGVDTSMMFPMADLCYSLTGLAHFRLPLPRQPLTSDLPRRSRLETSTVSPVEAVSTPPVPLFCSLRLSRIFLKRGS</sequence>